<dbReference type="Proteomes" id="UP001187346">
    <property type="component" value="Unassembled WGS sequence"/>
</dbReference>
<feature type="region of interest" description="Disordered" evidence="1">
    <location>
        <begin position="152"/>
        <end position="177"/>
    </location>
</feature>
<reference evidence="2 3" key="1">
    <citation type="submission" date="2023-10" db="EMBL/GenBank/DDBJ databases">
        <title>Characterization of rhizosphere-enriched actinobacteria from wheat plants lab-grown on chernevaya soil.</title>
        <authorList>
            <person name="Tikhonova E.N."/>
            <person name="Konopkin A."/>
            <person name="Kravchenko I.K."/>
        </authorList>
    </citation>
    <scope>NUCLEOTIDE SEQUENCE [LARGE SCALE GENOMIC DNA]</scope>
    <source>
        <strain evidence="2 3">RR29</strain>
    </source>
</reference>
<feature type="region of interest" description="Disordered" evidence="1">
    <location>
        <begin position="225"/>
        <end position="257"/>
    </location>
</feature>
<dbReference type="RefSeq" id="WP_317771343.1">
    <property type="nucleotide sequence ID" value="NZ_JAWMAJ010000034.1"/>
</dbReference>
<proteinExistence type="predicted"/>
<evidence type="ECO:0000313" key="2">
    <source>
        <dbReference type="EMBL" id="MDV7216881.1"/>
    </source>
</evidence>
<sequence length="269" mass="27522">MTDLQTPVAVVVRRLLAVDRGEGGLSALYARIAAGLAGVSERTVWRWLAEGREGRVEARPRQGGFVVGDALWEVLTQVGGNVAELRRRMLRAQDEGVLERWGAELVPSLATLHRAIKDELRAGRVLQVARAASGRVEASRYDRALAELGFADGADGPSVVDGPDAGPSGTDGEERPGAVKAAARARVSGGVRLYAPGARLVSTRQVAGVVEAVGHTVAARGDRLRVQGHGAGEDGRGRAGSAPVARPGAGVAGGGGGQARAAAGAGCVV</sequence>
<feature type="compositionally biased region" description="Low complexity" evidence="1">
    <location>
        <begin position="239"/>
        <end position="249"/>
    </location>
</feature>
<dbReference type="EMBL" id="JAWMAJ010000034">
    <property type="protein sequence ID" value="MDV7216881.1"/>
    <property type="molecule type" value="Genomic_DNA"/>
</dbReference>
<feature type="compositionally biased region" description="Basic and acidic residues" evidence="1">
    <location>
        <begin position="225"/>
        <end position="237"/>
    </location>
</feature>
<evidence type="ECO:0000256" key="1">
    <source>
        <dbReference type="SAM" id="MobiDB-lite"/>
    </source>
</evidence>
<accession>A0ABU4F8F8</accession>
<protein>
    <submittedName>
        <fullName evidence="2">Uncharacterized protein</fullName>
    </submittedName>
</protein>
<evidence type="ECO:0000313" key="3">
    <source>
        <dbReference type="Proteomes" id="UP001187346"/>
    </source>
</evidence>
<keyword evidence="3" id="KW-1185">Reference proteome</keyword>
<organism evidence="2 3">
    <name type="scientific">Streptomyces prunicolor</name>
    <dbReference type="NCBI Taxonomy" id="67348"/>
    <lineage>
        <taxon>Bacteria</taxon>
        <taxon>Bacillati</taxon>
        <taxon>Actinomycetota</taxon>
        <taxon>Actinomycetes</taxon>
        <taxon>Kitasatosporales</taxon>
        <taxon>Streptomycetaceae</taxon>
        <taxon>Streptomyces</taxon>
    </lineage>
</organism>
<name>A0ABU4F8F8_9ACTN</name>
<gene>
    <name evidence="2" type="ORF">R5A26_13100</name>
</gene>
<comment type="caution">
    <text evidence="2">The sequence shown here is derived from an EMBL/GenBank/DDBJ whole genome shotgun (WGS) entry which is preliminary data.</text>
</comment>